<reference evidence="7" key="2">
    <citation type="submission" date="2020-09" db="EMBL/GenBank/DDBJ databases">
        <authorList>
            <person name="Sun Q."/>
            <person name="Zhou Y."/>
        </authorList>
    </citation>
    <scope>NUCLEOTIDE SEQUENCE</scope>
    <source>
        <strain evidence="7">CGMCC 1.15095</strain>
    </source>
</reference>
<keyword evidence="5 6" id="KW-0472">Membrane</keyword>
<feature type="transmembrane region" description="Helical" evidence="6">
    <location>
        <begin position="25"/>
        <end position="43"/>
    </location>
</feature>
<dbReference type="AlphaFoldDB" id="A0A916TXN8"/>
<comment type="caution">
    <text evidence="7">The sequence shown here is derived from an EMBL/GenBank/DDBJ whole genome shotgun (WGS) entry which is preliminary data.</text>
</comment>
<dbReference type="Proteomes" id="UP000608154">
    <property type="component" value="Unassembled WGS sequence"/>
</dbReference>
<keyword evidence="3 6" id="KW-0812">Transmembrane</keyword>
<proteinExistence type="predicted"/>
<protein>
    <submittedName>
        <fullName evidence="7">Cytochrome c oxidase subunit IV</fullName>
    </submittedName>
</protein>
<organism evidence="7 8">
    <name type="scientific">Novosphingobium endophyticum</name>
    <dbReference type="NCBI Taxonomy" id="1955250"/>
    <lineage>
        <taxon>Bacteria</taxon>
        <taxon>Pseudomonadati</taxon>
        <taxon>Pseudomonadota</taxon>
        <taxon>Alphaproteobacteria</taxon>
        <taxon>Sphingomonadales</taxon>
        <taxon>Sphingomonadaceae</taxon>
        <taxon>Novosphingobium</taxon>
    </lineage>
</organism>
<dbReference type="InterPro" id="IPR005171">
    <property type="entry name" value="Cyt_c_oxidase_su4_prok"/>
</dbReference>
<gene>
    <name evidence="7" type="ORF">GCM10011494_34580</name>
</gene>
<evidence type="ECO:0000256" key="4">
    <source>
        <dbReference type="ARBA" id="ARBA00022989"/>
    </source>
</evidence>
<keyword evidence="2" id="KW-1003">Cell membrane</keyword>
<feature type="transmembrane region" description="Helical" evidence="6">
    <location>
        <begin position="82"/>
        <end position="101"/>
    </location>
</feature>
<sequence>MHDVSGEPQAVPAAHDEGQHHPIGLYLKVWGWLFVLSAMSYAVDYFQVQGITRWTLIIVFMLLKAGLIVSIFMHMAWERLSLIYAILVPPLVLLVLVRIMIVESNYTFWTRAIFFGGGG</sequence>
<comment type="subcellular location">
    <subcellularLocation>
        <location evidence="1">Cell membrane</location>
        <topology evidence="1">Multi-pass membrane protein</topology>
    </subcellularLocation>
</comment>
<reference evidence="7" key="1">
    <citation type="journal article" date="2014" name="Int. J. Syst. Evol. Microbiol.">
        <title>Complete genome sequence of Corynebacterium casei LMG S-19264T (=DSM 44701T), isolated from a smear-ripened cheese.</title>
        <authorList>
            <consortium name="US DOE Joint Genome Institute (JGI-PGF)"/>
            <person name="Walter F."/>
            <person name="Albersmeier A."/>
            <person name="Kalinowski J."/>
            <person name="Ruckert C."/>
        </authorList>
    </citation>
    <scope>NUCLEOTIDE SEQUENCE</scope>
    <source>
        <strain evidence="7">CGMCC 1.15095</strain>
    </source>
</reference>
<keyword evidence="8" id="KW-1185">Reference proteome</keyword>
<dbReference type="EMBL" id="BMHK01000035">
    <property type="protein sequence ID" value="GGC12834.1"/>
    <property type="molecule type" value="Genomic_DNA"/>
</dbReference>
<evidence type="ECO:0000256" key="3">
    <source>
        <dbReference type="ARBA" id="ARBA00022692"/>
    </source>
</evidence>
<dbReference type="GO" id="GO:0005886">
    <property type="term" value="C:plasma membrane"/>
    <property type="evidence" value="ECO:0007669"/>
    <property type="project" value="UniProtKB-SubCell"/>
</dbReference>
<dbReference type="Pfam" id="PF03626">
    <property type="entry name" value="COX4_pro"/>
    <property type="match status" value="1"/>
</dbReference>
<evidence type="ECO:0000256" key="1">
    <source>
        <dbReference type="ARBA" id="ARBA00004651"/>
    </source>
</evidence>
<dbReference type="RefSeq" id="WP_188772817.1">
    <property type="nucleotide sequence ID" value="NZ_BMHK01000035.1"/>
</dbReference>
<evidence type="ECO:0000256" key="2">
    <source>
        <dbReference type="ARBA" id="ARBA00022475"/>
    </source>
</evidence>
<evidence type="ECO:0000256" key="5">
    <source>
        <dbReference type="ARBA" id="ARBA00023136"/>
    </source>
</evidence>
<keyword evidence="4 6" id="KW-1133">Transmembrane helix</keyword>
<accession>A0A916TXN8</accession>
<feature type="transmembrane region" description="Helical" evidence="6">
    <location>
        <begin position="55"/>
        <end position="76"/>
    </location>
</feature>
<name>A0A916TXN8_9SPHN</name>
<evidence type="ECO:0000313" key="7">
    <source>
        <dbReference type="EMBL" id="GGC12834.1"/>
    </source>
</evidence>
<evidence type="ECO:0000313" key="8">
    <source>
        <dbReference type="Proteomes" id="UP000608154"/>
    </source>
</evidence>
<evidence type="ECO:0000256" key="6">
    <source>
        <dbReference type="SAM" id="Phobius"/>
    </source>
</evidence>